<evidence type="ECO:0000313" key="4">
    <source>
        <dbReference type="Proteomes" id="UP000292052"/>
    </source>
</evidence>
<dbReference type="Gene3D" id="3.30.160.60">
    <property type="entry name" value="Classic Zinc Finger"/>
    <property type="match status" value="2"/>
</dbReference>
<evidence type="ECO:0000256" key="1">
    <source>
        <dbReference type="PROSITE-ProRule" id="PRU00042"/>
    </source>
</evidence>
<evidence type="ECO:0000259" key="2">
    <source>
        <dbReference type="PROSITE" id="PS50157"/>
    </source>
</evidence>
<proteinExistence type="predicted"/>
<protein>
    <recommendedName>
        <fullName evidence="2">C2H2-type domain-containing protein</fullName>
    </recommendedName>
</protein>
<comment type="caution">
    <text evidence="3">The sequence shown here is derived from an EMBL/GenBank/DDBJ whole genome shotgun (WGS) entry which is preliminary data.</text>
</comment>
<dbReference type="AlphaFoldDB" id="A0A482V7K6"/>
<keyword evidence="4" id="KW-1185">Reference proteome</keyword>
<dbReference type="SMART" id="SM00355">
    <property type="entry name" value="ZnF_C2H2"/>
    <property type="match status" value="4"/>
</dbReference>
<dbReference type="SUPFAM" id="SSF57667">
    <property type="entry name" value="beta-beta-alpha zinc fingers"/>
    <property type="match status" value="2"/>
</dbReference>
<dbReference type="GO" id="GO:0008270">
    <property type="term" value="F:zinc ion binding"/>
    <property type="evidence" value="ECO:0007669"/>
    <property type="project" value="UniProtKB-KW"/>
</dbReference>
<dbReference type="Pfam" id="PF00096">
    <property type="entry name" value="zf-C2H2"/>
    <property type="match status" value="2"/>
</dbReference>
<name>A0A482V7K6_ASBVE</name>
<feature type="non-terminal residue" evidence="3">
    <location>
        <position position="1"/>
    </location>
</feature>
<keyword evidence="1" id="KW-0862">Zinc</keyword>
<dbReference type="OrthoDB" id="10004641at2759"/>
<organism evidence="3 4">
    <name type="scientific">Asbolus verrucosus</name>
    <name type="common">Desert ironclad beetle</name>
    <dbReference type="NCBI Taxonomy" id="1661398"/>
    <lineage>
        <taxon>Eukaryota</taxon>
        <taxon>Metazoa</taxon>
        <taxon>Ecdysozoa</taxon>
        <taxon>Arthropoda</taxon>
        <taxon>Hexapoda</taxon>
        <taxon>Insecta</taxon>
        <taxon>Pterygota</taxon>
        <taxon>Neoptera</taxon>
        <taxon>Endopterygota</taxon>
        <taxon>Coleoptera</taxon>
        <taxon>Polyphaga</taxon>
        <taxon>Cucujiformia</taxon>
        <taxon>Tenebrionidae</taxon>
        <taxon>Pimeliinae</taxon>
        <taxon>Asbolus</taxon>
    </lineage>
</organism>
<accession>A0A482V7K6</accession>
<keyword evidence="1" id="KW-0863">Zinc-finger</keyword>
<dbReference type="PROSITE" id="PS50157">
    <property type="entry name" value="ZINC_FINGER_C2H2_2"/>
    <property type="match status" value="1"/>
</dbReference>
<keyword evidence="1" id="KW-0479">Metal-binding</keyword>
<evidence type="ECO:0000313" key="3">
    <source>
        <dbReference type="EMBL" id="RZB39181.1"/>
    </source>
</evidence>
<dbReference type="InterPro" id="IPR013087">
    <property type="entry name" value="Znf_C2H2_type"/>
</dbReference>
<gene>
    <name evidence="3" type="ORF">BDFB_000073</name>
</gene>
<dbReference type="EMBL" id="QDEB01130526">
    <property type="protein sequence ID" value="RZB39181.1"/>
    <property type="molecule type" value="Genomic_DNA"/>
</dbReference>
<dbReference type="InterPro" id="IPR036236">
    <property type="entry name" value="Znf_C2H2_sf"/>
</dbReference>
<feature type="domain" description="C2H2-type" evidence="2">
    <location>
        <begin position="1"/>
        <end position="28"/>
    </location>
</feature>
<dbReference type="Proteomes" id="UP000292052">
    <property type="component" value="Unassembled WGS sequence"/>
</dbReference>
<reference evidence="3 4" key="1">
    <citation type="submission" date="2017-03" db="EMBL/GenBank/DDBJ databases">
        <title>Genome of the blue death feigning beetle - Asbolus verrucosus.</title>
        <authorList>
            <person name="Rider S.D."/>
        </authorList>
    </citation>
    <scope>NUCLEOTIDE SEQUENCE [LARGE SCALE GENOMIC DNA]</scope>
    <source>
        <strain evidence="3">Butters</strain>
        <tissue evidence="3">Head and leg muscle</tissue>
    </source>
</reference>
<sequence length="120" mass="14636">YRCHSCNRVYKYKHGLVQHVRYECGKEPQFRCPEPSCGYKSNRKFNLKIHIMSQHEQQCSRCLMRCYKNKKSLLRHLRYECHKDPTFSCPYCPHKAKYKNTLVTHIKQRHRQVVCDRNFV</sequence>